<organism evidence="1 2">
    <name type="scientific">Starkeya nomas</name>
    <dbReference type="NCBI Taxonomy" id="2666134"/>
    <lineage>
        <taxon>Bacteria</taxon>
        <taxon>Pseudomonadati</taxon>
        <taxon>Pseudomonadota</taxon>
        <taxon>Alphaproteobacteria</taxon>
        <taxon>Hyphomicrobiales</taxon>
        <taxon>Xanthobacteraceae</taxon>
        <taxon>Starkeya</taxon>
    </lineage>
</organism>
<sequence>MRSLNVAAWMLGVGMSIDIGAAGAEPLPLPATDYRAKAKAPQGVEMQVAHHGRRLRLDISNANVPGLMTSLVNLDTSSMLVMVNLPGMEGVAIEMALPSGHPFSSEARNGTRTGTDQVAGETCDLWRIESKALKAPVDSCITADGIVLRNETTMEGKKVVLFEVTELERVPQDPGRFELPKGVRTTKLPPGMKSLLPSLGR</sequence>
<evidence type="ECO:0000313" key="1">
    <source>
        <dbReference type="EMBL" id="CAA0107816.1"/>
    </source>
</evidence>
<protein>
    <recommendedName>
        <fullName evidence="3">DUF4412 domain-containing protein</fullName>
    </recommendedName>
</protein>
<evidence type="ECO:0000313" key="2">
    <source>
        <dbReference type="Proteomes" id="UP000433050"/>
    </source>
</evidence>
<dbReference type="RefSeq" id="WP_159600404.1">
    <property type="nucleotide sequence ID" value="NZ_CACSAS010000001.1"/>
</dbReference>
<dbReference type="EMBL" id="CACSAS010000001">
    <property type="protein sequence ID" value="CAA0107816.1"/>
    <property type="molecule type" value="Genomic_DNA"/>
</dbReference>
<dbReference type="AlphaFoldDB" id="A0A5S9PSZ6"/>
<accession>A0A5S9PSZ6</accession>
<reference evidence="1 2" key="1">
    <citation type="submission" date="2019-12" db="EMBL/GenBank/DDBJ databases">
        <authorList>
            <person name="Reyes-Prieto M."/>
        </authorList>
    </citation>
    <scope>NUCLEOTIDE SEQUENCE [LARGE SCALE GENOMIC DNA]</scope>
    <source>
        <strain evidence="1">HF14-78462</strain>
    </source>
</reference>
<evidence type="ECO:0008006" key="3">
    <source>
        <dbReference type="Google" id="ProtNLM"/>
    </source>
</evidence>
<dbReference type="Proteomes" id="UP000433050">
    <property type="component" value="Unassembled WGS sequence"/>
</dbReference>
<proteinExistence type="predicted"/>
<gene>
    <name evidence="1" type="ORF">STARVERO_03518</name>
</gene>
<name>A0A5S9PSZ6_9HYPH</name>
<keyword evidence="2" id="KW-1185">Reference proteome</keyword>